<dbReference type="SUPFAM" id="SSF47090">
    <property type="entry name" value="PGBD-like"/>
    <property type="match status" value="1"/>
</dbReference>
<dbReference type="GO" id="GO:0009252">
    <property type="term" value="P:peptidoglycan biosynthetic process"/>
    <property type="evidence" value="ECO:0007669"/>
    <property type="project" value="UniProtKB-UniPathway"/>
</dbReference>
<keyword evidence="6 7" id="KW-0961">Cell wall biogenesis/degradation</keyword>
<dbReference type="InterPro" id="IPR005490">
    <property type="entry name" value="LD_TPept_cat_dom"/>
</dbReference>
<feature type="signal peptide" evidence="8">
    <location>
        <begin position="1"/>
        <end position="20"/>
    </location>
</feature>
<reference evidence="10" key="1">
    <citation type="submission" date="2020-01" db="EMBL/GenBank/DDBJ databases">
        <authorList>
            <person name="Meier V. D."/>
            <person name="Meier V D."/>
        </authorList>
    </citation>
    <scope>NUCLEOTIDE SEQUENCE</scope>
    <source>
        <strain evidence="10">HLG_WM_MAG_02</strain>
    </source>
</reference>
<dbReference type="GO" id="GO:0071555">
    <property type="term" value="P:cell wall organization"/>
    <property type="evidence" value="ECO:0007669"/>
    <property type="project" value="UniProtKB-UniRule"/>
</dbReference>
<dbReference type="PROSITE" id="PS52029">
    <property type="entry name" value="LD_TPASE"/>
    <property type="match status" value="1"/>
</dbReference>
<dbReference type="GO" id="GO:0004180">
    <property type="term" value="F:carboxypeptidase activity"/>
    <property type="evidence" value="ECO:0007669"/>
    <property type="project" value="UniProtKB-ARBA"/>
</dbReference>
<organism evidence="10">
    <name type="scientific">uncultured Sulfurovum sp</name>
    <dbReference type="NCBI Taxonomy" id="269237"/>
    <lineage>
        <taxon>Bacteria</taxon>
        <taxon>Pseudomonadati</taxon>
        <taxon>Campylobacterota</taxon>
        <taxon>Epsilonproteobacteria</taxon>
        <taxon>Campylobacterales</taxon>
        <taxon>Sulfurovaceae</taxon>
        <taxon>Sulfurovum</taxon>
        <taxon>environmental samples</taxon>
    </lineage>
</organism>
<dbReference type="InterPro" id="IPR038063">
    <property type="entry name" value="Transpep_catalytic_dom"/>
</dbReference>
<dbReference type="GO" id="GO:0016740">
    <property type="term" value="F:transferase activity"/>
    <property type="evidence" value="ECO:0007669"/>
    <property type="project" value="UniProtKB-KW"/>
</dbReference>
<comment type="similarity">
    <text evidence="2">Belongs to the YkuD family.</text>
</comment>
<dbReference type="SUPFAM" id="SSF141523">
    <property type="entry name" value="L,D-transpeptidase catalytic domain-like"/>
    <property type="match status" value="1"/>
</dbReference>
<gene>
    <name evidence="10" type="ORF">HELGO_WM19234</name>
</gene>
<dbReference type="InterPro" id="IPR036365">
    <property type="entry name" value="PGBD-like_sf"/>
</dbReference>
<dbReference type="InterPro" id="IPR036366">
    <property type="entry name" value="PGBDSf"/>
</dbReference>
<dbReference type="Pfam" id="PF01471">
    <property type="entry name" value="PG_binding_1"/>
    <property type="match status" value="1"/>
</dbReference>
<evidence type="ECO:0000313" key="10">
    <source>
        <dbReference type="EMBL" id="CAA6820304.1"/>
    </source>
</evidence>
<dbReference type="Pfam" id="PF20142">
    <property type="entry name" value="Scaffold"/>
    <property type="match status" value="1"/>
</dbReference>
<dbReference type="InterPro" id="IPR045380">
    <property type="entry name" value="LD_TPept_scaffold_dom"/>
</dbReference>
<sequence length="570" mass="66696">MLNIKKLLITILLFNGVLFAISTDNNLTSPNETVEALKKSFKKSPSVLLKNIPHKKILTNFYKQNNYSPLWIQNDLVNEEKYAKLFKHIQEDITLSPKSLIYKNYQTLSKQLDTNLSHMQMLRAEIKLSSLYYDFLVHTIYGEIQWKKFSYKLSSLKKSKINASWIKSKPKLNIQMLMRNENIDATMKEALPKNFGYAGLLVALKQLETLKEKGTWEKLPHFKRLALGSTGDIVLKLRARLETSGDYLECNETDSYTTSIMDTNLSKDINLSRDAVFGHCLDKAVKTFQQRHGLVIDGIVGGGTQKALNVSIDEKIHQIRLNIDRIKWLPREEHERYLIVNIPEFMLHYIEEGEVKQKLRVIVGDKRHPTPVFSQNISYIVLNPYWKVPEGIVKREIIPAMVKNRNYLKRQGLEAHRTWDEKSRLIDTSWLYWEDYLYGNKKFPYRLMQPPGPKNALGKIKFKFPNRFSVYLHDTPTKHLFNKSVRAFSHGCVRLSQPEELLETIAKFNPEIDMNKANKTLKGKRKKFLSVNNQLRIYLVYLTAGINEKGQIEFRNDIYNYDKYQKRRLR</sequence>
<evidence type="ECO:0000256" key="2">
    <source>
        <dbReference type="ARBA" id="ARBA00005992"/>
    </source>
</evidence>
<dbReference type="PANTHER" id="PTHR41533">
    <property type="entry name" value="L,D-TRANSPEPTIDASE HI_1667-RELATED"/>
    <property type="match status" value="1"/>
</dbReference>
<keyword evidence="3" id="KW-0808">Transferase</keyword>
<dbReference type="EMBL" id="CACVAZ010000132">
    <property type="protein sequence ID" value="CAA6820304.1"/>
    <property type="molecule type" value="Genomic_DNA"/>
</dbReference>
<evidence type="ECO:0000256" key="3">
    <source>
        <dbReference type="ARBA" id="ARBA00022679"/>
    </source>
</evidence>
<proteinExistence type="inferred from homology"/>
<name>A0A6S6TLU1_9BACT</name>
<dbReference type="InterPro" id="IPR002477">
    <property type="entry name" value="Peptidoglycan-bd-like"/>
</dbReference>
<evidence type="ECO:0000256" key="7">
    <source>
        <dbReference type="PROSITE-ProRule" id="PRU01373"/>
    </source>
</evidence>
<feature type="domain" description="L,D-TPase catalytic" evidence="9">
    <location>
        <begin position="336"/>
        <end position="515"/>
    </location>
</feature>
<dbReference type="GO" id="GO:0008360">
    <property type="term" value="P:regulation of cell shape"/>
    <property type="evidence" value="ECO:0007669"/>
    <property type="project" value="UniProtKB-UniRule"/>
</dbReference>
<evidence type="ECO:0000256" key="6">
    <source>
        <dbReference type="ARBA" id="ARBA00023316"/>
    </source>
</evidence>
<feature type="chain" id="PRO_5027759948" evidence="8">
    <location>
        <begin position="21"/>
        <end position="570"/>
    </location>
</feature>
<protein>
    <submittedName>
        <fullName evidence="10">L,D-transpeptidase YcbB</fullName>
    </submittedName>
</protein>
<dbReference type="CDD" id="cd16913">
    <property type="entry name" value="YkuD_like"/>
    <property type="match status" value="1"/>
</dbReference>
<comment type="pathway">
    <text evidence="1 7">Cell wall biogenesis; peptidoglycan biosynthesis.</text>
</comment>
<evidence type="ECO:0000256" key="8">
    <source>
        <dbReference type="SAM" id="SignalP"/>
    </source>
</evidence>
<dbReference type="Gene3D" id="2.40.440.10">
    <property type="entry name" value="L,D-transpeptidase catalytic domain-like"/>
    <property type="match status" value="1"/>
</dbReference>
<keyword evidence="8" id="KW-0732">Signal</keyword>
<accession>A0A6S6TLU1</accession>
<feature type="active site" description="Proton donor/acceptor" evidence="7">
    <location>
        <position position="473"/>
    </location>
</feature>
<keyword evidence="5 7" id="KW-0573">Peptidoglycan synthesis</keyword>
<dbReference type="PANTHER" id="PTHR41533:SF2">
    <property type="entry name" value="BLR7131 PROTEIN"/>
    <property type="match status" value="1"/>
</dbReference>
<dbReference type="Gene3D" id="1.10.101.10">
    <property type="entry name" value="PGBD-like superfamily/PGBD"/>
    <property type="match status" value="1"/>
</dbReference>
<dbReference type="Pfam" id="PF03734">
    <property type="entry name" value="YkuD"/>
    <property type="match status" value="1"/>
</dbReference>
<dbReference type="UniPathway" id="UPA00219"/>
<feature type="active site" description="Nucleophile" evidence="7">
    <location>
        <position position="492"/>
    </location>
</feature>
<keyword evidence="4 7" id="KW-0133">Cell shape</keyword>
<dbReference type="InterPro" id="IPR052905">
    <property type="entry name" value="LD-transpeptidase_YkuD-like"/>
</dbReference>
<dbReference type="AlphaFoldDB" id="A0A6S6TLU1"/>
<evidence type="ECO:0000256" key="1">
    <source>
        <dbReference type="ARBA" id="ARBA00004752"/>
    </source>
</evidence>
<evidence type="ECO:0000256" key="5">
    <source>
        <dbReference type="ARBA" id="ARBA00022984"/>
    </source>
</evidence>
<evidence type="ECO:0000259" key="9">
    <source>
        <dbReference type="PROSITE" id="PS52029"/>
    </source>
</evidence>
<evidence type="ECO:0000256" key="4">
    <source>
        <dbReference type="ARBA" id="ARBA00022960"/>
    </source>
</evidence>